<organism evidence="3">
    <name type="scientific">Melampsora larici-populina (strain 98AG31 / pathotype 3-4-7)</name>
    <name type="common">Poplar leaf rust fungus</name>
    <dbReference type="NCBI Taxonomy" id="747676"/>
    <lineage>
        <taxon>Eukaryota</taxon>
        <taxon>Fungi</taxon>
        <taxon>Dikarya</taxon>
        <taxon>Basidiomycota</taxon>
        <taxon>Pucciniomycotina</taxon>
        <taxon>Pucciniomycetes</taxon>
        <taxon>Pucciniales</taxon>
        <taxon>Melampsoraceae</taxon>
        <taxon>Melampsora</taxon>
    </lineage>
</organism>
<feature type="compositionally biased region" description="Polar residues" evidence="1">
    <location>
        <begin position="249"/>
        <end position="258"/>
    </location>
</feature>
<accession>F4S6Z2</accession>
<evidence type="ECO:0000313" key="2">
    <source>
        <dbReference type="EMBL" id="EGF99597.1"/>
    </source>
</evidence>
<reference evidence="3" key="1">
    <citation type="journal article" date="2011" name="Proc. Natl. Acad. Sci. U.S.A.">
        <title>Obligate biotrophy features unraveled by the genomic analysis of rust fungi.</title>
        <authorList>
            <person name="Duplessis S."/>
            <person name="Cuomo C.A."/>
            <person name="Lin Y.-C."/>
            <person name="Aerts A."/>
            <person name="Tisserant E."/>
            <person name="Veneault-Fourrey C."/>
            <person name="Joly D.L."/>
            <person name="Hacquard S."/>
            <person name="Amselem J."/>
            <person name="Cantarel B.L."/>
            <person name="Chiu R."/>
            <person name="Coutinho P.M."/>
            <person name="Feau N."/>
            <person name="Field M."/>
            <person name="Frey P."/>
            <person name="Gelhaye E."/>
            <person name="Goldberg J."/>
            <person name="Grabherr M.G."/>
            <person name="Kodira C.D."/>
            <person name="Kohler A."/>
            <person name="Kuees U."/>
            <person name="Lindquist E.A."/>
            <person name="Lucas S.M."/>
            <person name="Mago R."/>
            <person name="Mauceli E."/>
            <person name="Morin E."/>
            <person name="Murat C."/>
            <person name="Pangilinan J.L."/>
            <person name="Park R."/>
            <person name="Pearson M."/>
            <person name="Quesneville H."/>
            <person name="Rouhier N."/>
            <person name="Sakthikumar S."/>
            <person name="Salamov A.A."/>
            <person name="Schmutz J."/>
            <person name="Selles B."/>
            <person name="Shapiro H."/>
            <person name="Tanguay P."/>
            <person name="Tuskan G.A."/>
            <person name="Henrissat B."/>
            <person name="Van de Peer Y."/>
            <person name="Rouze P."/>
            <person name="Ellis J.G."/>
            <person name="Dodds P.N."/>
            <person name="Schein J.E."/>
            <person name="Zhong S."/>
            <person name="Hamelin R.C."/>
            <person name="Grigoriev I.V."/>
            <person name="Szabo L.J."/>
            <person name="Martin F."/>
        </authorList>
    </citation>
    <scope>NUCLEOTIDE SEQUENCE [LARGE SCALE GENOMIC DNA]</scope>
    <source>
        <strain evidence="3">98AG31 / pathotype 3-4-7</strain>
    </source>
</reference>
<dbReference type="RefSeq" id="XP_007417197.1">
    <property type="nucleotide sequence ID" value="XM_007417135.1"/>
</dbReference>
<name>F4S6Z2_MELLP</name>
<evidence type="ECO:0000313" key="3">
    <source>
        <dbReference type="Proteomes" id="UP000001072"/>
    </source>
</evidence>
<dbReference type="EMBL" id="GL883157">
    <property type="protein sequence ID" value="EGF99597.1"/>
    <property type="molecule type" value="Genomic_DNA"/>
</dbReference>
<dbReference type="InParanoid" id="F4S6Z2"/>
<protein>
    <submittedName>
        <fullName evidence="2">Uncharacterized protein</fullName>
    </submittedName>
</protein>
<sequence>MPKSQPNQSLPKNVIATKDQLAITTTAKKQRAAQQSSLQPPPSRKRCRIDNNEDDDEDFEDFEDNEGDKDDPAGDLYELKVALDLHNGRLWRHSGKSKNTSLEQLMTNEIAARFENPIQTTISPLFYEEYTSCERWAQAEQKTHLLEQFTFESTKAPHHLRKKTDGPKHQSPAAIQQAERRTKLAKTLNDLITPFLRNGYQGKGDAHPKCANLPEALRKKDFQGGKNYTVVKVKPTKADLPQDEDAKSHQSISDTASTPLYLTEAEIIRELTAHTEEGSPCP</sequence>
<feature type="region of interest" description="Disordered" evidence="1">
    <location>
        <begin position="1"/>
        <end position="74"/>
    </location>
</feature>
<dbReference type="KEGG" id="mlr:MELLADRAFT_112590"/>
<feature type="compositionally biased region" description="Polar residues" evidence="1">
    <location>
        <begin position="22"/>
        <end position="38"/>
    </location>
</feature>
<dbReference type="GeneID" id="18924731"/>
<dbReference type="Proteomes" id="UP000001072">
    <property type="component" value="Unassembled WGS sequence"/>
</dbReference>
<dbReference type="AlphaFoldDB" id="F4S6Z2"/>
<gene>
    <name evidence="2" type="ORF">MELLADRAFT_112590</name>
</gene>
<keyword evidence="3" id="KW-1185">Reference proteome</keyword>
<feature type="compositionally biased region" description="Acidic residues" evidence="1">
    <location>
        <begin position="52"/>
        <end position="69"/>
    </location>
</feature>
<feature type="region of interest" description="Disordered" evidence="1">
    <location>
        <begin position="235"/>
        <end position="258"/>
    </location>
</feature>
<feature type="compositionally biased region" description="Polar residues" evidence="1">
    <location>
        <begin position="1"/>
        <end position="11"/>
    </location>
</feature>
<feature type="region of interest" description="Disordered" evidence="1">
    <location>
        <begin position="155"/>
        <end position="179"/>
    </location>
</feature>
<dbReference type="VEuPathDB" id="FungiDB:MELLADRAFT_112590"/>
<evidence type="ECO:0000256" key="1">
    <source>
        <dbReference type="SAM" id="MobiDB-lite"/>
    </source>
</evidence>
<dbReference type="HOGENOM" id="CLU_987239_0_0_1"/>
<proteinExistence type="predicted"/>